<accession>A0ABW1VII7</accession>
<keyword evidence="2" id="KW-1185">Reference proteome</keyword>
<gene>
    <name evidence="1" type="ORF">ACFQB0_11300</name>
</gene>
<evidence type="ECO:0008006" key="3">
    <source>
        <dbReference type="Google" id="ProtNLM"/>
    </source>
</evidence>
<dbReference type="EMBL" id="JBHSTP010000002">
    <property type="protein sequence ID" value="MFC6356692.1"/>
    <property type="molecule type" value="Genomic_DNA"/>
</dbReference>
<reference evidence="2" key="1">
    <citation type="journal article" date="2019" name="Int. J. Syst. Evol. Microbiol.">
        <title>The Global Catalogue of Microorganisms (GCM) 10K type strain sequencing project: providing services to taxonomists for standard genome sequencing and annotation.</title>
        <authorList>
            <consortium name="The Broad Institute Genomics Platform"/>
            <consortium name="The Broad Institute Genome Sequencing Center for Infectious Disease"/>
            <person name="Wu L."/>
            <person name="Ma J."/>
        </authorList>
    </citation>
    <scope>NUCLEOTIDE SEQUENCE [LARGE SCALE GENOMIC DNA]</scope>
    <source>
        <strain evidence="2">CCUG 43304</strain>
    </source>
</reference>
<evidence type="ECO:0000313" key="1">
    <source>
        <dbReference type="EMBL" id="MFC6356692.1"/>
    </source>
</evidence>
<sequence>MPSSDEVGSLTAGDHVKLMFDVKGRRTYGKDGFTGERIWVRITKVDGDRFEDMLDNVPAVWARLEPGDKLKFERRHIIDYEYNDETPEEAEAAA</sequence>
<protein>
    <recommendedName>
        <fullName evidence="3">DUF2314 domain-containing protein</fullName>
    </recommendedName>
</protein>
<comment type="caution">
    <text evidence="1">The sequence shown here is derived from an EMBL/GenBank/DDBJ whole genome shotgun (WGS) entry which is preliminary data.</text>
</comment>
<organism evidence="1 2">
    <name type="scientific">Luethyella okanaganae</name>
    <dbReference type="NCBI Taxonomy" id="69372"/>
    <lineage>
        <taxon>Bacteria</taxon>
        <taxon>Bacillati</taxon>
        <taxon>Actinomycetota</taxon>
        <taxon>Actinomycetes</taxon>
        <taxon>Micrococcales</taxon>
        <taxon>Microbacteriaceae</taxon>
        <taxon>Luethyella</taxon>
    </lineage>
</organism>
<dbReference type="Proteomes" id="UP001596306">
    <property type="component" value="Unassembled WGS sequence"/>
</dbReference>
<proteinExistence type="predicted"/>
<name>A0ABW1VII7_9MICO</name>
<evidence type="ECO:0000313" key="2">
    <source>
        <dbReference type="Proteomes" id="UP001596306"/>
    </source>
</evidence>
<dbReference type="RefSeq" id="WP_386731460.1">
    <property type="nucleotide sequence ID" value="NZ_JBHSTP010000002.1"/>
</dbReference>